<dbReference type="SMART" id="SM00448">
    <property type="entry name" value="REC"/>
    <property type="match status" value="1"/>
</dbReference>
<dbReference type="PROSITE" id="PS50110">
    <property type="entry name" value="RESPONSE_REGULATORY"/>
    <property type="match status" value="1"/>
</dbReference>
<evidence type="ECO:0000256" key="2">
    <source>
        <dbReference type="PROSITE-ProRule" id="PRU00169"/>
    </source>
</evidence>
<protein>
    <submittedName>
        <fullName evidence="4">Response regulator receiver domain-containing protein</fullName>
    </submittedName>
</protein>
<organism evidence="4 5">
    <name type="scientific">Mucilaginibacter gracilis</name>
    <dbReference type="NCBI Taxonomy" id="423350"/>
    <lineage>
        <taxon>Bacteria</taxon>
        <taxon>Pseudomonadati</taxon>
        <taxon>Bacteroidota</taxon>
        <taxon>Sphingobacteriia</taxon>
        <taxon>Sphingobacteriales</taxon>
        <taxon>Sphingobacteriaceae</taxon>
        <taxon>Mucilaginibacter</taxon>
    </lineage>
</organism>
<feature type="domain" description="Response regulatory" evidence="3">
    <location>
        <begin position="4"/>
        <end position="117"/>
    </location>
</feature>
<dbReference type="RefSeq" id="WP_121200926.1">
    <property type="nucleotide sequence ID" value="NZ_RBKU01000001.1"/>
</dbReference>
<proteinExistence type="predicted"/>
<feature type="modified residue" description="4-aspartylphosphate" evidence="2">
    <location>
        <position position="52"/>
    </location>
</feature>
<keyword evidence="1 2" id="KW-0597">Phosphoprotein</keyword>
<dbReference type="OrthoDB" id="710898at2"/>
<keyword evidence="5" id="KW-1185">Reference proteome</keyword>
<dbReference type="Pfam" id="PF00072">
    <property type="entry name" value="Response_reg"/>
    <property type="match status" value="1"/>
</dbReference>
<gene>
    <name evidence="4" type="ORF">BDD43_5192</name>
</gene>
<evidence type="ECO:0000259" key="3">
    <source>
        <dbReference type="PROSITE" id="PS50110"/>
    </source>
</evidence>
<dbReference type="GO" id="GO:0000160">
    <property type="term" value="P:phosphorelay signal transduction system"/>
    <property type="evidence" value="ECO:0007669"/>
    <property type="project" value="InterPro"/>
</dbReference>
<evidence type="ECO:0000313" key="5">
    <source>
        <dbReference type="Proteomes" id="UP000268007"/>
    </source>
</evidence>
<accession>A0A495JA49</accession>
<dbReference type="SUPFAM" id="SSF52172">
    <property type="entry name" value="CheY-like"/>
    <property type="match status" value="1"/>
</dbReference>
<evidence type="ECO:0000256" key="1">
    <source>
        <dbReference type="ARBA" id="ARBA00022553"/>
    </source>
</evidence>
<dbReference type="InterPro" id="IPR050595">
    <property type="entry name" value="Bact_response_regulator"/>
</dbReference>
<dbReference type="Gene3D" id="3.40.50.2300">
    <property type="match status" value="1"/>
</dbReference>
<dbReference type="PANTHER" id="PTHR44591">
    <property type="entry name" value="STRESS RESPONSE REGULATOR PROTEIN 1"/>
    <property type="match status" value="1"/>
</dbReference>
<evidence type="ECO:0000313" key="4">
    <source>
        <dbReference type="EMBL" id="RKR84939.1"/>
    </source>
</evidence>
<dbReference type="AlphaFoldDB" id="A0A495JA49"/>
<comment type="caution">
    <text evidence="4">The sequence shown here is derived from an EMBL/GenBank/DDBJ whole genome shotgun (WGS) entry which is preliminary data.</text>
</comment>
<dbReference type="Proteomes" id="UP000268007">
    <property type="component" value="Unassembled WGS sequence"/>
</dbReference>
<dbReference type="PANTHER" id="PTHR44591:SF3">
    <property type="entry name" value="RESPONSE REGULATORY DOMAIN-CONTAINING PROTEIN"/>
    <property type="match status" value="1"/>
</dbReference>
<name>A0A495JA49_9SPHI</name>
<sequence length="119" mass="13359">MSKKIIVIEDNHDILDMIAYILEDEGYEVISSLDAEPLKDIETHKPDLVLLDDWLADGYGHQLCAQLKANPATSSIPVLLVSSVQNLNELAKQSRADGFIRKPFDIDYLIDTVKQHLKA</sequence>
<dbReference type="EMBL" id="RBKU01000001">
    <property type="protein sequence ID" value="RKR84939.1"/>
    <property type="molecule type" value="Genomic_DNA"/>
</dbReference>
<dbReference type="InterPro" id="IPR011006">
    <property type="entry name" value="CheY-like_superfamily"/>
</dbReference>
<dbReference type="InterPro" id="IPR001789">
    <property type="entry name" value="Sig_transdc_resp-reg_receiver"/>
</dbReference>
<reference evidence="4 5" key="1">
    <citation type="submission" date="2018-10" db="EMBL/GenBank/DDBJ databases">
        <title>Genomic Encyclopedia of Archaeal and Bacterial Type Strains, Phase II (KMG-II): from individual species to whole genera.</title>
        <authorList>
            <person name="Goeker M."/>
        </authorList>
    </citation>
    <scope>NUCLEOTIDE SEQUENCE [LARGE SCALE GENOMIC DNA]</scope>
    <source>
        <strain evidence="4 5">DSM 18602</strain>
    </source>
</reference>